<dbReference type="Gene3D" id="3.20.20.140">
    <property type="entry name" value="Metal-dependent hydrolases"/>
    <property type="match status" value="1"/>
</dbReference>
<dbReference type="PANTHER" id="PTHR43794:SF11">
    <property type="entry name" value="AMIDOHYDROLASE-RELATED DOMAIN-CONTAINING PROTEIN"/>
    <property type="match status" value="1"/>
</dbReference>
<dbReference type="EMBL" id="FZMO01000001">
    <property type="protein sequence ID" value="SNQ45432.1"/>
    <property type="molecule type" value="Genomic_DNA"/>
</dbReference>
<keyword evidence="4" id="KW-1185">Reference proteome</keyword>
<feature type="domain" description="Amidohydrolase-related" evidence="2">
    <location>
        <begin position="9"/>
        <end position="386"/>
    </location>
</feature>
<evidence type="ECO:0000256" key="1">
    <source>
        <dbReference type="ARBA" id="ARBA00022801"/>
    </source>
</evidence>
<dbReference type="InterPro" id="IPR006680">
    <property type="entry name" value="Amidohydro-rel"/>
</dbReference>
<dbReference type="Proteomes" id="UP000234331">
    <property type="component" value="Unassembled WGS sequence"/>
</dbReference>
<dbReference type="SUPFAM" id="SSF51338">
    <property type="entry name" value="Composite domain of metallo-dependent hydrolases"/>
    <property type="match status" value="1"/>
</dbReference>
<dbReference type="AlphaFoldDB" id="A0A2I2KID9"/>
<organism evidence="3 4">
    <name type="scientific">Frankia canadensis</name>
    <dbReference type="NCBI Taxonomy" id="1836972"/>
    <lineage>
        <taxon>Bacteria</taxon>
        <taxon>Bacillati</taxon>
        <taxon>Actinomycetota</taxon>
        <taxon>Actinomycetes</taxon>
        <taxon>Frankiales</taxon>
        <taxon>Frankiaceae</taxon>
        <taxon>Frankia</taxon>
    </lineage>
</organism>
<dbReference type="Pfam" id="PF01979">
    <property type="entry name" value="Amidohydro_1"/>
    <property type="match status" value="1"/>
</dbReference>
<dbReference type="InterPro" id="IPR011059">
    <property type="entry name" value="Metal-dep_hydrolase_composite"/>
</dbReference>
<dbReference type="Gene3D" id="2.30.40.10">
    <property type="entry name" value="Urease, subunit C, domain 1"/>
    <property type="match status" value="1"/>
</dbReference>
<evidence type="ECO:0000259" key="2">
    <source>
        <dbReference type="Pfam" id="PF01979"/>
    </source>
</evidence>
<name>A0A2I2KID9_9ACTN</name>
<evidence type="ECO:0000313" key="3">
    <source>
        <dbReference type="EMBL" id="SNQ45432.1"/>
    </source>
</evidence>
<accession>A0A2I2KID9</accession>
<evidence type="ECO:0000313" key="4">
    <source>
        <dbReference type="Proteomes" id="UP000234331"/>
    </source>
</evidence>
<protein>
    <submittedName>
        <fullName evidence="3">Melamine deaminase</fullName>
    </submittedName>
</protein>
<reference evidence="3 4" key="1">
    <citation type="submission" date="2017-06" db="EMBL/GenBank/DDBJ databases">
        <authorList>
            <person name="Kim H.J."/>
            <person name="Triplett B.A."/>
        </authorList>
    </citation>
    <scope>NUCLEOTIDE SEQUENCE [LARGE SCALE GENOMIC DNA]</scope>
    <source>
        <strain evidence="3">FRACA_ARgP5</strain>
    </source>
</reference>
<dbReference type="SUPFAM" id="SSF51556">
    <property type="entry name" value="Metallo-dependent hydrolases"/>
    <property type="match status" value="1"/>
</dbReference>
<keyword evidence="1" id="KW-0378">Hydrolase</keyword>
<sequence>MIDAAGSALLPGFVDAHVHSLDILLRGGVADDRPLYDWLVNVNLPAARAYRLEDHATAVRLFSLEALRSGITTVVDQIEVPFAEWDEISDVVVDTYVQTGLRAVVGQMFYDTVPPEMDALMAAYTRKEPQLTPDLGAQPGGLEDVLAKLETLIRRHHGKADGRISYWPAPGVAILCTADALLGAQRLARRHGVMTTVHVAESPLDRMQQGMSSVQYLAAIGYLAPDVLAGHCVQVDTNDIRALAVAGAKVSSQPVSNLFLGNGIAPVADMQTAGVVVALGTDDGNCNNSVNFLADMKFAALLQKGRAGNPAVLGAEKVLEMATIDGATAVGLADVIGSVEVGKQADLILVDLSGAHLHPRQSTASVLVYQANGTEVHTVVIAGEVVLENRQPTWLDPDAERRLVEDVDEASARILTDARVRPRTDQTWVSRRAV</sequence>
<dbReference type="PANTHER" id="PTHR43794">
    <property type="entry name" value="AMINOHYDROLASE SSNA-RELATED"/>
    <property type="match status" value="1"/>
</dbReference>
<dbReference type="InterPro" id="IPR050287">
    <property type="entry name" value="MTA/SAH_deaminase"/>
</dbReference>
<proteinExistence type="predicted"/>
<dbReference type="InterPro" id="IPR032466">
    <property type="entry name" value="Metal_Hydrolase"/>
</dbReference>
<gene>
    <name evidence="3" type="primary">triA</name>
    <name evidence="3" type="ORF">FRACA_10191</name>
</gene>
<dbReference type="GO" id="GO:0016810">
    <property type="term" value="F:hydrolase activity, acting on carbon-nitrogen (but not peptide) bonds"/>
    <property type="evidence" value="ECO:0007669"/>
    <property type="project" value="InterPro"/>
</dbReference>